<name>A0ABN6BI22_9MYCO</name>
<proteinExistence type="predicted"/>
<gene>
    <name evidence="3" type="ORF">MBRA_55980</name>
</gene>
<dbReference type="InterPro" id="IPR052336">
    <property type="entry name" value="MlaD_Phospholipid_Transporter"/>
</dbReference>
<evidence type="ECO:0000259" key="2">
    <source>
        <dbReference type="Pfam" id="PF02470"/>
    </source>
</evidence>
<geneLocation type="plasmid" evidence="3 4">
    <name>pJCM12687</name>
</geneLocation>
<evidence type="ECO:0000256" key="1">
    <source>
        <dbReference type="SAM" id="SignalP"/>
    </source>
</evidence>
<evidence type="ECO:0000313" key="3">
    <source>
        <dbReference type="EMBL" id="BBZ15403.1"/>
    </source>
</evidence>
<keyword evidence="4" id="KW-1185">Reference proteome</keyword>
<evidence type="ECO:0000313" key="4">
    <source>
        <dbReference type="Proteomes" id="UP000467379"/>
    </source>
</evidence>
<feature type="chain" id="PRO_5046373217" description="Mce/MlaD domain-containing protein" evidence="1">
    <location>
        <begin position="23"/>
        <end position="331"/>
    </location>
</feature>
<dbReference type="Pfam" id="PF02470">
    <property type="entry name" value="MlaD"/>
    <property type="match status" value="1"/>
</dbReference>
<dbReference type="EMBL" id="AP022607">
    <property type="protein sequence ID" value="BBZ15403.1"/>
    <property type="molecule type" value="Genomic_DNA"/>
</dbReference>
<keyword evidence="3" id="KW-0614">Plasmid</keyword>
<accession>A0ABN6BI22</accession>
<organism evidence="3 4">
    <name type="scientific">Mycobacterium branderi</name>
    <dbReference type="NCBI Taxonomy" id="43348"/>
    <lineage>
        <taxon>Bacteria</taxon>
        <taxon>Bacillati</taxon>
        <taxon>Actinomycetota</taxon>
        <taxon>Actinomycetes</taxon>
        <taxon>Mycobacteriales</taxon>
        <taxon>Mycobacteriaceae</taxon>
        <taxon>Mycobacterium</taxon>
    </lineage>
</organism>
<feature type="domain" description="Mce/MlaD" evidence="2">
    <location>
        <begin position="39"/>
        <end position="112"/>
    </location>
</feature>
<dbReference type="PANTHER" id="PTHR33371:SF15">
    <property type="entry name" value="LIPOPROTEIN LPRN"/>
    <property type="match status" value="1"/>
</dbReference>
<feature type="signal peptide" evidence="1">
    <location>
        <begin position="1"/>
        <end position="22"/>
    </location>
</feature>
<keyword evidence="1" id="KW-0732">Signal</keyword>
<protein>
    <recommendedName>
        <fullName evidence="2">Mce/MlaD domain-containing protein</fullName>
    </recommendedName>
</protein>
<reference evidence="3 4" key="1">
    <citation type="journal article" date="2019" name="Emerg. Microbes Infect.">
        <title>Comprehensive subspecies identification of 175 nontuberculous mycobacteria species based on 7547 genomic profiles.</title>
        <authorList>
            <person name="Matsumoto Y."/>
            <person name="Kinjo T."/>
            <person name="Motooka D."/>
            <person name="Nabeya D."/>
            <person name="Jung N."/>
            <person name="Uechi K."/>
            <person name="Horii T."/>
            <person name="Iida T."/>
            <person name="Fujita J."/>
            <person name="Nakamura S."/>
        </authorList>
    </citation>
    <scope>NUCLEOTIDE SEQUENCE [LARGE SCALE GENOMIC DNA]</scope>
    <source>
        <strain evidence="3 4">JCM 12687</strain>
        <plasmid evidence="3">pJCM12687</plasmid>
    </source>
</reference>
<dbReference type="PANTHER" id="PTHR33371">
    <property type="entry name" value="INTERMEMBRANE PHOSPHOLIPID TRANSPORT SYSTEM BINDING PROTEIN MLAD-RELATED"/>
    <property type="match status" value="1"/>
</dbReference>
<dbReference type="InterPro" id="IPR003399">
    <property type="entry name" value="Mce/MlaD"/>
</dbReference>
<dbReference type="Proteomes" id="UP000467379">
    <property type="component" value="Plasmid pJCM12687"/>
</dbReference>
<dbReference type="RefSeq" id="WP_179966481.1">
    <property type="nucleotide sequence ID" value="NZ_AP022607.1"/>
</dbReference>
<dbReference type="PROSITE" id="PS51257">
    <property type="entry name" value="PROKAR_LIPOPROTEIN"/>
    <property type="match status" value="1"/>
</dbReference>
<sequence length="331" mass="35753">MKRRIWPVAAVLAGVVSLSSCAAINVSALPQPGNSYRGGYDIVIEFDHVLNLPDRAKVVMDGTSVGVVTKVAVTSLDVDVVSRIDPSVVVPSNIHASLQQATVLGDIYVSLDRSHSDEPSAPPLGPGGRIPLAHTTPPPILEDTIAHLANFVSSGSIQRIQNTIIGINRVTPSEGTVHKIASQVSADLKDLSNNMDLVDQWLKGVSETAEVMHSRIPAYQRIFSADGMRAFDHLLTVMGYIGNLLPSFGSVYSNGYWLVPLFYSLGDAMGAFQHSKWAFEAEWPAWRRLFTGFFLPEDKYPAINITSIIGPDGRELSGNVQDVLRILGAAP</sequence>